<reference evidence="1 2" key="1">
    <citation type="submission" date="2019-11" db="EMBL/GenBank/DDBJ databases">
        <title>Draft Whole-Genome sequence of the marine photosynthetic bacterium Rhodovulum strictum DSM 11289.</title>
        <authorList>
            <person name="Kyndt J.A."/>
            <person name="Meyer T.E."/>
        </authorList>
    </citation>
    <scope>NUCLEOTIDE SEQUENCE [LARGE SCALE GENOMIC DNA]</scope>
    <source>
        <strain evidence="1 2">DSM 11289</strain>
    </source>
</reference>
<dbReference type="RefSeq" id="WP_153750204.1">
    <property type="nucleotide sequence ID" value="NZ_WJPO01000063.1"/>
</dbReference>
<organism evidence="1 2">
    <name type="scientific">Rhodovulum strictum</name>
    <dbReference type="NCBI Taxonomy" id="58314"/>
    <lineage>
        <taxon>Bacteria</taxon>
        <taxon>Pseudomonadati</taxon>
        <taxon>Pseudomonadota</taxon>
        <taxon>Alphaproteobacteria</taxon>
        <taxon>Rhodobacterales</taxon>
        <taxon>Paracoccaceae</taxon>
        <taxon>Rhodovulum</taxon>
    </lineage>
</organism>
<accession>A0A844BPP5</accession>
<dbReference type="Proteomes" id="UP000466730">
    <property type="component" value="Unassembled WGS sequence"/>
</dbReference>
<dbReference type="AlphaFoldDB" id="A0A844BPP5"/>
<gene>
    <name evidence="1" type="ORF">GH815_18535</name>
</gene>
<sequence>MGTRDIFSGSSAGPIPGPSFLDQYAMHMAALYRASCFPLTGVAGVNTITATLDPPLGASGLIDGMRFGIGWTSVNTGGMTLSIGGLPPVPVLDAKGATLVPGAVSAGLRSTLEYVGGAFRVQSPLLAGETIGAGPFYWQFDLSGTWTKPPGLPDDRAVLVHAIGAGGGSNRYAPGAGGACAIGVFRAIQLPSSVAISVGAGGLGRTDFGGTAAAGDSTFGSLLTGYGAGPASASEAANVPGAMFGRGTTAGWNSVLGGGYYVDVGGTTNSSWYGGGCGARTSGAVGRSGMAGNGGNVNQPGNAPGGGAGLYPSVGGAGPLNGARGEVRIWI</sequence>
<comment type="caution">
    <text evidence="1">The sequence shown here is derived from an EMBL/GenBank/DDBJ whole genome shotgun (WGS) entry which is preliminary data.</text>
</comment>
<name>A0A844BPP5_9RHOB</name>
<protein>
    <submittedName>
        <fullName evidence="1">Uncharacterized protein</fullName>
    </submittedName>
</protein>
<dbReference type="OrthoDB" id="7873669at2"/>
<keyword evidence="2" id="KW-1185">Reference proteome</keyword>
<evidence type="ECO:0000313" key="2">
    <source>
        <dbReference type="Proteomes" id="UP000466730"/>
    </source>
</evidence>
<evidence type="ECO:0000313" key="1">
    <source>
        <dbReference type="EMBL" id="MRH22952.1"/>
    </source>
</evidence>
<proteinExistence type="predicted"/>
<dbReference type="EMBL" id="WJPO01000063">
    <property type="protein sequence ID" value="MRH22952.1"/>
    <property type="molecule type" value="Genomic_DNA"/>
</dbReference>